<dbReference type="Pfam" id="PF01381">
    <property type="entry name" value="HTH_3"/>
    <property type="match status" value="1"/>
</dbReference>
<reference evidence="5" key="1">
    <citation type="submission" date="2020-12" db="EMBL/GenBank/DDBJ databases">
        <title>Bacterial taxonomy.</title>
        <authorList>
            <person name="Pan X."/>
        </authorList>
    </citation>
    <scope>NUCLEOTIDE SEQUENCE</scope>
    <source>
        <strain evidence="5">M0105</strain>
    </source>
</reference>
<sequence>MDDYTDTAATFGDRLSLAREAQGMTPAQLARRLGVRRDTLEAWEADRSEPRANRLQMLAGLLNVSLIWLMTGEGPGGPNPNSVPADTSSEVGKLLAELRDIRLDQARVLERMARVEKRLKTQAGAA</sequence>
<keyword evidence="2" id="KW-0238">DNA-binding</keyword>
<evidence type="ECO:0000259" key="4">
    <source>
        <dbReference type="PROSITE" id="PS50943"/>
    </source>
</evidence>
<dbReference type="GO" id="GO:0003677">
    <property type="term" value="F:DNA binding"/>
    <property type="evidence" value="ECO:0007669"/>
    <property type="project" value="UniProtKB-KW"/>
</dbReference>
<dbReference type="SMART" id="SM00530">
    <property type="entry name" value="HTH_XRE"/>
    <property type="match status" value="1"/>
</dbReference>
<dbReference type="AlphaFoldDB" id="A0A8J7SAL3"/>
<comment type="caution">
    <text evidence="5">The sequence shown here is derived from an EMBL/GenBank/DDBJ whole genome shotgun (WGS) entry which is preliminary data.</text>
</comment>
<keyword evidence="6" id="KW-1185">Reference proteome</keyword>
<dbReference type="PANTHER" id="PTHR40661:SF3">
    <property type="entry name" value="FELS-1 PROPHAGE TRANSCRIPTIONAL REGULATOR"/>
    <property type="match status" value="1"/>
</dbReference>
<proteinExistence type="predicted"/>
<dbReference type="CDD" id="cd00093">
    <property type="entry name" value="HTH_XRE"/>
    <property type="match status" value="1"/>
</dbReference>
<dbReference type="EMBL" id="JAEHHL010000001">
    <property type="protein sequence ID" value="MBK0398417.1"/>
    <property type="molecule type" value="Genomic_DNA"/>
</dbReference>
<dbReference type="PANTHER" id="PTHR40661">
    <property type="match status" value="1"/>
</dbReference>
<evidence type="ECO:0000256" key="2">
    <source>
        <dbReference type="ARBA" id="ARBA00023125"/>
    </source>
</evidence>
<dbReference type="InterPro" id="IPR010982">
    <property type="entry name" value="Lambda_DNA-bd_dom_sf"/>
</dbReference>
<name>A0A8J7SAL3_9RHOB</name>
<organism evidence="5 6">
    <name type="scientific">Thermohalobaculum xanthum</name>
    <dbReference type="NCBI Taxonomy" id="2753746"/>
    <lineage>
        <taxon>Bacteria</taxon>
        <taxon>Pseudomonadati</taxon>
        <taxon>Pseudomonadota</taxon>
        <taxon>Alphaproteobacteria</taxon>
        <taxon>Rhodobacterales</taxon>
        <taxon>Paracoccaceae</taxon>
        <taxon>Thermohalobaculum</taxon>
    </lineage>
</organism>
<keyword evidence="1" id="KW-0805">Transcription regulation</keyword>
<evidence type="ECO:0000313" key="5">
    <source>
        <dbReference type="EMBL" id="MBK0398417.1"/>
    </source>
</evidence>
<evidence type="ECO:0000313" key="6">
    <source>
        <dbReference type="Proteomes" id="UP000655420"/>
    </source>
</evidence>
<evidence type="ECO:0000256" key="3">
    <source>
        <dbReference type="ARBA" id="ARBA00023163"/>
    </source>
</evidence>
<feature type="domain" description="HTH cro/C1-type" evidence="4">
    <location>
        <begin position="15"/>
        <end position="69"/>
    </location>
</feature>
<protein>
    <submittedName>
        <fullName evidence="5">Helix-turn-helix domain-containing protein</fullName>
    </submittedName>
</protein>
<accession>A0A8J7SAL3</accession>
<dbReference type="Proteomes" id="UP000655420">
    <property type="component" value="Unassembled WGS sequence"/>
</dbReference>
<gene>
    <name evidence="5" type="ORF">H0I76_04380</name>
</gene>
<dbReference type="Gene3D" id="1.10.260.40">
    <property type="entry name" value="lambda repressor-like DNA-binding domains"/>
    <property type="match status" value="1"/>
</dbReference>
<keyword evidence="3" id="KW-0804">Transcription</keyword>
<evidence type="ECO:0000256" key="1">
    <source>
        <dbReference type="ARBA" id="ARBA00023015"/>
    </source>
</evidence>
<dbReference type="SUPFAM" id="SSF47413">
    <property type="entry name" value="lambda repressor-like DNA-binding domains"/>
    <property type="match status" value="1"/>
</dbReference>
<dbReference type="RefSeq" id="WP_200607476.1">
    <property type="nucleotide sequence ID" value="NZ_JAEHHL010000001.1"/>
</dbReference>
<dbReference type="InterPro" id="IPR001387">
    <property type="entry name" value="Cro/C1-type_HTH"/>
</dbReference>
<dbReference type="PROSITE" id="PS50943">
    <property type="entry name" value="HTH_CROC1"/>
    <property type="match status" value="1"/>
</dbReference>